<dbReference type="GO" id="GO:0032259">
    <property type="term" value="P:methylation"/>
    <property type="evidence" value="ECO:0007669"/>
    <property type="project" value="UniProtKB-KW"/>
</dbReference>
<keyword evidence="7" id="KW-1185">Reference proteome</keyword>
<dbReference type="InterPro" id="IPR003333">
    <property type="entry name" value="CMAS"/>
</dbReference>
<dbReference type="EC" id="2.1.1.-" evidence="6"/>
<dbReference type="PANTHER" id="PTHR43667:SF2">
    <property type="entry name" value="FATTY ACID C-METHYL TRANSFERASE"/>
    <property type="match status" value="1"/>
</dbReference>
<sequence length="413" mass="45740">MTATETEAFALAPTASGRSMRSGSPFAKALASLWRVGGLTLVEPSGQARAIGPQTPRSGDPIVWRLRHWRAVRRMITRGDIGFAEGYVAGDWDTPDLTKLLLAFAENYDHLERMVGGNPLARGLDAVVHALSGNTRRGSRRNIVAHYDLGNDFYAGWLDPGMTYSAALFEHPDQILEEAQRAKYAALADACDIRPGQSVLEIGCGWGGFAEYLARERGVTVTAITLSPSQKAWADRCIRQAGLEDRVSIQLIDYRDVPGTFDRIVSVEMFEAVGEAYWPTFFETVRDRLTPGGRAALQIITIQDALLPVYRRRPDFIQMHVFPGGMLPSEERLEAVTSDAGLSGQVVRRFGADYAETLRRWRIAFDAAAAPGKDERFRRLWRYYLAYCEAGFLSGRIDVVHMTVEASPTPAHA</sequence>
<organism evidence="6 7">
    <name type="scientific">Brevundimonas staleyi</name>
    <dbReference type="NCBI Taxonomy" id="74326"/>
    <lineage>
        <taxon>Bacteria</taxon>
        <taxon>Pseudomonadati</taxon>
        <taxon>Pseudomonadota</taxon>
        <taxon>Alphaproteobacteria</taxon>
        <taxon>Caulobacterales</taxon>
        <taxon>Caulobacteraceae</taxon>
        <taxon>Brevundimonas</taxon>
    </lineage>
</organism>
<name>A0ABW0FWU0_9CAUL</name>
<comment type="caution">
    <text evidence="6">The sequence shown here is derived from an EMBL/GenBank/DDBJ whole genome shotgun (WGS) entry which is preliminary data.</text>
</comment>
<dbReference type="PIRSF" id="PIRSF003085">
    <property type="entry name" value="CMAS"/>
    <property type="match status" value="1"/>
</dbReference>
<dbReference type="GO" id="GO:0008168">
    <property type="term" value="F:methyltransferase activity"/>
    <property type="evidence" value="ECO:0007669"/>
    <property type="project" value="UniProtKB-KW"/>
</dbReference>
<dbReference type="Gene3D" id="3.40.50.150">
    <property type="entry name" value="Vaccinia Virus protein VP39"/>
    <property type="match status" value="1"/>
</dbReference>
<evidence type="ECO:0000256" key="4">
    <source>
        <dbReference type="ARBA" id="ARBA00022691"/>
    </source>
</evidence>
<keyword evidence="2 6" id="KW-0489">Methyltransferase</keyword>
<reference evidence="7" key="1">
    <citation type="journal article" date="2019" name="Int. J. Syst. Evol. Microbiol.">
        <title>The Global Catalogue of Microorganisms (GCM) 10K type strain sequencing project: providing services to taxonomists for standard genome sequencing and annotation.</title>
        <authorList>
            <consortium name="The Broad Institute Genomics Platform"/>
            <consortium name="The Broad Institute Genome Sequencing Center for Infectious Disease"/>
            <person name="Wu L."/>
            <person name="Ma J."/>
        </authorList>
    </citation>
    <scope>NUCLEOTIDE SEQUENCE [LARGE SCALE GENOMIC DNA]</scope>
    <source>
        <strain evidence="7">JCM 12125</strain>
    </source>
</reference>
<comment type="similarity">
    <text evidence="1">Belongs to the CFA/CMAS family.</text>
</comment>
<dbReference type="Pfam" id="PF02353">
    <property type="entry name" value="CMAS"/>
    <property type="match status" value="1"/>
</dbReference>
<evidence type="ECO:0000256" key="2">
    <source>
        <dbReference type="ARBA" id="ARBA00022603"/>
    </source>
</evidence>
<evidence type="ECO:0000256" key="1">
    <source>
        <dbReference type="ARBA" id="ARBA00010815"/>
    </source>
</evidence>
<accession>A0ABW0FWU0</accession>
<dbReference type="SUPFAM" id="SSF53335">
    <property type="entry name" value="S-adenosyl-L-methionine-dependent methyltransferases"/>
    <property type="match status" value="1"/>
</dbReference>
<evidence type="ECO:0000256" key="3">
    <source>
        <dbReference type="ARBA" id="ARBA00022679"/>
    </source>
</evidence>
<keyword evidence="5" id="KW-0443">Lipid metabolism</keyword>
<keyword evidence="3 6" id="KW-0808">Transferase</keyword>
<protein>
    <submittedName>
        <fullName evidence="6">Class I SAM-dependent methyltransferase</fullName>
        <ecNumber evidence="6">2.1.1.-</ecNumber>
    </submittedName>
</protein>
<keyword evidence="4" id="KW-0949">S-adenosyl-L-methionine</keyword>
<dbReference type="InterPro" id="IPR029063">
    <property type="entry name" value="SAM-dependent_MTases_sf"/>
</dbReference>
<gene>
    <name evidence="6" type="ORF">ACFPIE_19950</name>
</gene>
<dbReference type="RefSeq" id="WP_374036711.1">
    <property type="nucleotide sequence ID" value="NZ_CP169082.1"/>
</dbReference>
<dbReference type="EMBL" id="JBHSLF010000056">
    <property type="protein sequence ID" value="MFC5346195.1"/>
    <property type="molecule type" value="Genomic_DNA"/>
</dbReference>
<evidence type="ECO:0000256" key="5">
    <source>
        <dbReference type="ARBA" id="ARBA00023098"/>
    </source>
</evidence>
<dbReference type="CDD" id="cd02440">
    <property type="entry name" value="AdoMet_MTases"/>
    <property type="match status" value="1"/>
</dbReference>
<dbReference type="Proteomes" id="UP001596152">
    <property type="component" value="Unassembled WGS sequence"/>
</dbReference>
<evidence type="ECO:0000313" key="6">
    <source>
        <dbReference type="EMBL" id="MFC5346195.1"/>
    </source>
</evidence>
<dbReference type="InterPro" id="IPR050723">
    <property type="entry name" value="CFA/CMAS"/>
</dbReference>
<proteinExistence type="inferred from homology"/>
<dbReference type="PANTHER" id="PTHR43667">
    <property type="entry name" value="CYCLOPROPANE-FATTY-ACYL-PHOSPHOLIPID SYNTHASE"/>
    <property type="match status" value="1"/>
</dbReference>
<evidence type="ECO:0000313" key="7">
    <source>
        <dbReference type="Proteomes" id="UP001596152"/>
    </source>
</evidence>